<keyword evidence="3" id="KW-1185">Reference proteome</keyword>
<protein>
    <submittedName>
        <fullName evidence="2">Uncharacterized protein</fullName>
    </submittedName>
</protein>
<proteinExistence type="predicted"/>
<evidence type="ECO:0000313" key="2">
    <source>
        <dbReference type="EMBL" id="EMC97449.1"/>
    </source>
</evidence>
<dbReference type="EMBL" id="KB445554">
    <property type="protein sequence ID" value="EMC97449.1"/>
    <property type="molecule type" value="Genomic_DNA"/>
</dbReference>
<sequence length="70" mass="8173">MNECHGVEDDWEAHNVTSRKSPESLFWPPFNQSRPLTHRHTHTHETNRSARDIAKHLTSARQWPCCRAVA</sequence>
<dbReference type="GeneID" id="19114478"/>
<accession>M2NE09</accession>
<dbReference type="AlphaFoldDB" id="M2NE09"/>
<feature type="region of interest" description="Disordered" evidence="1">
    <location>
        <begin position="1"/>
        <end position="49"/>
    </location>
</feature>
<reference evidence="2 3" key="1">
    <citation type="journal article" date="2012" name="PLoS Pathog.">
        <title>Diverse lifestyles and strategies of plant pathogenesis encoded in the genomes of eighteen Dothideomycetes fungi.</title>
        <authorList>
            <person name="Ohm R.A."/>
            <person name="Feau N."/>
            <person name="Henrissat B."/>
            <person name="Schoch C.L."/>
            <person name="Horwitz B.A."/>
            <person name="Barry K.W."/>
            <person name="Condon B.J."/>
            <person name="Copeland A.C."/>
            <person name="Dhillon B."/>
            <person name="Glaser F."/>
            <person name="Hesse C.N."/>
            <person name="Kosti I."/>
            <person name="LaButti K."/>
            <person name="Lindquist E.A."/>
            <person name="Lucas S."/>
            <person name="Salamov A.A."/>
            <person name="Bradshaw R.E."/>
            <person name="Ciuffetti L."/>
            <person name="Hamelin R.C."/>
            <person name="Kema G.H.J."/>
            <person name="Lawrence C."/>
            <person name="Scott J.A."/>
            <person name="Spatafora J.W."/>
            <person name="Turgeon B.G."/>
            <person name="de Wit P.J.G.M."/>
            <person name="Zhong S."/>
            <person name="Goodwin S.B."/>
            <person name="Grigoriev I.V."/>
        </authorList>
    </citation>
    <scope>NUCLEOTIDE SEQUENCE [LARGE SCALE GENOMIC DNA]</scope>
    <source>
        <strain evidence="2 3">UAMH 10762</strain>
    </source>
</reference>
<evidence type="ECO:0000313" key="3">
    <source>
        <dbReference type="Proteomes" id="UP000011761"/>
    </source>
</evidence>
<dbReference type="Proteomes" id="UP000011761">
    <property type="component" value="Unassembled WGS sequence"/>
</dbReference>
<dbReference type="HOGENOM" id="CLU_2757408_0_0_1"/>
<dbReference type="KEGG" id="bcom:BAUCODRAFT_452877"/>
<gene>
    <name evidence="2" type="ORF">BAUCODRAFT_452877</name>
</gene>
<name>M2NE09_BAUPA</name>
<dbReference type="RefSeq" id="XP_007675826.1">
    <property type="nucleotide sequence ID" value="XM_007677636.1"/>
</dbReference>
<evidence type="ECO:0000256" key="1">
    <source>
        <dbReference type="SAM" id="MobiDB-lite"/>
    </source>
</evidence>
<organism evidence="2 3">
    <name type="scientific">Baudoinia panamericana (strain UAMH 10762)</name>
    <name type="common">Angels' share fungus</name>
    <name type="synonym">Baudoinia compniacensis (strain UAMH 10762)</name>
    <dbReference type="NCBI Taxonomy" id="717646"/>
    <lineage>
        <taxon>Eukaryota</taxon>
        <taxon>Fungi</taxon>
        <taxon>Dikarya</taxon>
        <taxon>Ascomycota</taxon>
        <taxon>Pezizomycotina</taxon>
        <taxon>Dothideomycetes</taxon>
        <taxon>Dothideomycetidae</taxon>
        <taxon>Mycosphaerellales</taxon>
        <taxon>Teratosphaeriaceae</taxon>
        <taxon>Baudoinia</taxon>
    </lineage>
</organism>